<evidence type="ECO:0000259" key="2">
    <source>
        <dbReference type="Pfam" id="PF06985"/>
    </source>
</evidence>
<organism evidence="3 4">
    <name type="scientific">Oculimacula yallundae</name>
    <dbReference type="NCBI Taxonomy" id="86028"/>
    <lineage>
        <taxon>Eukaryota</taxon>
        <taxon>Fungi</taxon>
        <taxon>Dikarya</taxon>
        <taxon>Ascomycota</taxon>
        <taxon>Pezizomycotina</taxon>
        <taxon>Leotiomycetes</taxon>
        <taxon>Helotiales</taxon>
        <taxon>Ploettnerulaceae</taxon>
        <taxon>Oculimacula</taxon>
    </lineage>
</organism>
<feature type="region of interest" description="Disordered" evidence="1">
    <location>
        <begin position="51"/>
        <end position="74"/>
    </location>
</feature>
<dbReference type="PANTHER" id="PTHR24148:SF64">
    <property type="entry name" value="HETEROKARYON INCOMPATIBILITY DOMAIN-CONTAINING PROTEIN"/>
    <property type="match status" value="1"/>
</dbReference>
<dbReference type="Pfam" id="PF26639">
    <property type="entry name" value="Het-6_barrel"/>
    <property type="match status" value="1"/>
</dbReference>
<evidence type="ECO:0000313" key="4">
    <source>
        <dbReference type="Proteomes" id="UP001595075"/>
    </source>
</evidence>
<protein>
    <recommendedName>
        <fullName evidence="2">Heterokaryon incompatibility domain-containing protein</fullName>
    </recommendedName>
</protein>
<proteinExistence type="predicted"/>
<gene>
    <name evidence="3" type="ORF">VTL71DRAFT_2091</name>
</gene>
<evidence type="ECO:0000313" key="3">
    <source>
        <dbReference type="EMBL" id="KAL2066020.1"/>
    </source>
</evidence>
<dbReference type="Pfam" id="PF06985">
    <property type="entry name" value="HET"/>
    <property type="match status" value="1"/>
</dbReference>
<dbReference type="InterPro" id="IPR010730">
    <property type="entry name" value="HET"/>
</dbReference>
<dbReference type="Proteomes" id="UP001595075">
    <property type="component" value="Unassembled WGS sequence"/>
</dbReference>
<sequence length="765" mass="86174">MTHGMDIEQSSVWKSSDVVTQFQHELPMSMASNAVAFSIIRRNLTSTDGNIVYHKDGASQGQLRSRQGPKSGALSRRSEFIPRTYILNTSGNLYQQLSPGCFRILEVLPGPRKDSIRCHLHTALLEENKLAYDALSYTWAMDEYERRWSARGKTKKGDPSTEVFFACKGISVKVQENLHNVLRRIRDAQTSVYIWVDALCINQDDKVERGQQVRLMDAIYADAYQVLIWLGEPAGRGAYNVLASISRLVHIWAKEHGFEDMIPPSPFPIERQQFHNDTGGLLLGPSRREYTDSGLNLKRLGQFYGCKWFHRLWVLQEAALARSAKVLYGQYEISWDHVGIAASILRTNYDRLNDGLDSWDREEIPTGLLNAYFMYRISRSQNIFEPLRFSFHQLLRLTRQLGCSEGRDKIFGLLAIPTTDHAARDIVPDYESSEAEIYRKVASTLMKGSGSLDVLSSVQQDCGRDEPSLSEPDQVWPDQVWGSHNKWFRAGVSEPYDFEAPSWVPQWHIVYNQALGPLEPSTSFAASNGSLAVIRDSFDPCKLIVSGSLVDRVSVIRECKPDDFRQQWYTPGEWSLGDSRFANPALNLDTSTTTIKPFNKSDLVEIATTLTGGKNWYGLPIEDFDAHLADFAMCLVRGELRWALDEHVFVGTSEACRSEPLISLADLKNLSCNDGNGDRFLDAAVSACRERTCFRTAGWRRGLGPAAMKLGDVICVLFGAAMPYVIRREGGSWRLIGECFVDGLMRGEGVLGDEVGEERTWIELI</sequence>
<accession>A0ABR4C7Y1</accession>
<name>A0ABR4C7Y1_9HELO</name>
<dbReference type="EMBL" id="JAZHXI010000011">
    <property type="protein sequence ID" value="KAL2066020.1"/>
    <property type="molecule type" value="Genomic_DNA"/>
</dbReference>
<dbReference type="PANTHER" id="PTHR24148">
    <property type="entry name" value="ANKYRIN REPEAT DOMAIN-CONTAINING PROTEIN 39 HOMOLOG-RELATED"/>
    <property type="match status" value="1"/>
</dbReference>
<reference evidence="3 4" key="1">
    <citation type="journal article" date="2024" name="Commun. Biol.">
        <title>Comparative genomic analysis of thermophilic fungi reveals convergent evolutionary adaptations and gene losses.</title>
        <authorList>
            <person name="Steindorff A.S."/>
            <person name="Aguilar-Pontes M.V."/>
            <person name="Robinson A.J."/>
            <person name="Andreopoulos B."/>
            <person name="LaButti K."/>
            <person name="Kuo A."/>
            <person name="Mondo S."/>
            <person name="Riley R."/>
            <person name="Otillar R."/>
            <person name="Haridas S."/>
            <person name="Lipzen A."/>
            <person name="Grimwood J."/>
            <person name="Schmutz J."/>
            <person name="Clum A."/>
            <person name="Reid I.D."/>
            <person name="Moisan M.C."/>
            <person name="Butler G."/>
            <person name="Nguyen T.T.M."/>
            <person name="Dewar K."/>
            <person name="Conant G."/>
            <person name="Drula E."/>
            <person name="Henrissat B."/>
            <person name="Hansel C."/>
            <person name="Singer S."/>
            <person name="Hutchinson M.I."/>
            <person name="de Vries R.P."/>
            <person name="Natvig D.O."/>
            <person name="Powell A.J."/>
            <person name="Tsang A."/>
            <person name="Grigoriev I.V."/>
        </authorList>
    </citation>
    <scope>NUCLEOTIDE SEQUENCE [LARGE SCALE GENOMIC DNA]</scope>
    <source>
        <strain evidence="3 4">CBS 494.80</strain>
    </source>
</reference>
<keyword evidence="4" id="KW-1185">Reference proteome</keyword>
<evidence type="ECO:0000256" key="1">
    <source>
        <dbReference type="SAM" id="MobiDB-lite"/>
    </source>
</evidence>
<comment type="caution">
    <text evidence="3">The sequence shown here is derived from an EMBL/GenBank/DDBJ whole genome shotgun (WGS) entry which is preliminary data.</text>
</comment>
<feature type="domain" description="Heterokaryon incompatibility" evidence="2">
    <location>
        <begin position="132"/>
        <end position="317"/>
    </location>
</feature>
<dbReference type="InterPro" id="IPR052895">
    <property type="entry name" value="HetReg/Transcr_Mod"/>
</dbReference>